<dbReference type="EMBL" id="LR031879">
    <property type="protein sequence ID" value="VDD57298.1"/>
    <property type="molecule type" value="Genomic_DNA"/>
</dbReference>
<feature type="region of interest" description="Disordered" evidence="1">
    <location>
        <begin position="324"/>
        <end position="357"/>
    </location>
</feature>
<organism evidence="2">
    <name type="scientific">Brassica oleracea</name>
    <name type="common">Wild cabbage</name>
    <dbReference type="NCBI Taxonomy" id="3712"/>
    <lineage>
        <taxon>Eukaryota</taxon>
        <taxon>Viridiplantae</taxon>
        <taxon>Streptophyta</taxon>
        <taxon>Embryophyta</taxon>
        <taxon>Tracheophyta</taxon>
        <taxon>Spermatophyta</taxon>
        <taxon>Magnoliopsida</taxon>
        <taxon>eudicotyledons</taxon>
        <taxon>Gunneridae</taxon>
        <taxon>Pentapetalae</taxon>
        <taxon>rosids</taxon>
        <taxon>malvids</taxon>
        <taxon>Brassicales</taxon>
        <taxon>Brassicaceae</taxon>
        <taxon>Brassiceae</taxon>
        <taxon>Brassica</taxon>
    </lineage>
</organism>
<protein>
    <submittedName>
        <fullName evidence="2">Uncharacterized protein</fullName>
    </submittedName>
</protein>
<dbReference type="PANTHER" id="PTHR33356">
    <property type="entry name" value="TIP41-LIKE PROTEIN"/>
    <property type="match status" value="1"/>
</dbReference>
<evidence type="ECO:0000313" key="2">
    <source>
        <dbReference type="EMBL" id="VDD57298.1"/>
    </source>
</evidence>
<sequence>MKPTCLVDEAEFRLPPEFLTDDDFLLEKENKLFKGDESNLFPYELSRHGSGQNSGLDRTVKPIGDEEYYLTGFTRKTVQPTLDDVLLSYLCLPSIPHFFLEVWGATRSTLCGAGIGYGRRNQNCQTRASSHAAAWDMYCAAVEELAMANISDESYGYNSGRGVLDLPRKHPLAAVKIPKDGSGYYSRQSLQYKKLQAIQFQQLKQHQLMQQQQQQQRRGLKADNNKTAGHVNFSPSAWSNQPHRRDGSRMRAVFLGDRTGKPRSTGTGVFLPRRVNHTSHADAETREKLTLATVLVPARVAEVLNLDESLVQQPLIRSSASLYEPSWRPKSNNGGFSSQMKMGQGVNEPRLPSDWAY</sequence>
<gene>
    <name evidence="2" type="ORF">BOLC8T50527H</name>
</gene>
<feature type="compositionally biased region" description="Polar residues" evidence="1">
    <location>
        <begin position="329"/>
        <end position="341"/>
    </location>
</feature>
<reference evidence="2" key="1">
    <citation type="submission" date="2018-11" db="EMBL/GenBank/DDBJ databases">
        <authorList>
            <consortium name="Genoscope - CEA"/>
            <person name="William W."/>
        </authorList>
    </citation>
    <scope>NUCLEOTIDE SEQUENCE</scope>
</reference>
<evidence type="ECO:0000256" key="1">
    <source>
        <dbReference type="SAM" id="MobiDB-lite"/>
    </source>
</evidence>
<dbReference type="PANTHER" id="PTHR33356:SF27">
    <property type="entry name" value="(RAPE) HYPOTHETICAL PROTEIN"/>
    <property type="match status" value="1"/>
</dbReference>
<proteinExistence type="predicted"/>
<accession>A0A3P6FW53</accession>
<name>A0A3P6FW53_BRAOL</name>
<dbReference type="AlphaFoldDB" id="A0A3P6FW53"/>